<gene>
    <name evidence="9" type="ORF">QGN29_00715</name>
</gene>
<evidence type="ECO:0000313" key="9">
    <source>
        <dbReference type="EMBL" id="WND02883.1"/>
    </source>
</evidence>
<keyword evidence="10" id="KW-1185">Reference proteome</keyword>
<dbReference type="PANTHER" id="PTHR30625">
    <property type="entry name" value="PROTEIN TOLQ"/>
    <property type="match status" value="1"/>
</dbReference>
<feature type="domain" description="MotA/TolQ/ExbB proton channel" evidence="8">
    <location>
        <begin position="70"/>
        <end position="168"/>
    </location>
</feature>
<dbReference type="Proteomes" id="UP001268683">
    <property type="component" value="Chromosome"/>
</dbReference>
<evidence type="ECO:0000256" key="4">
    <source>
        <dbReference type="ARBA" id="ARBA00022989"/>
    </source>
</evidence>
<sequence length="175" mass="19543">MLLLSNSLDAIAAFINQGGNVLYMIMAVTFIMWVLIVERMWYFTFEYRKQKARVIDAWESRSERQSWYAHKIRIAMISETSDDLNTGVTMIKTLVALCPLVGLLGTVTGMIEVFEVMATQGSSNARAMAAGVSKATIPTMAGMVAALSGIFLSTYIERKAKRESEKLEDQLTMDH</sequence>
<dbReference type="PANTHER" id="PTHR30625:SF18">
    <property type="entry name" value="TONB2 ENERGY TRANSDUCTION SYSTEM INNER MEMBRANE COMPONENT EXBB"/>
    <property type="match status" value="1"/>
</dbReference>
<name>A0AA52EGT7_9PROT</name>
<keyword evidence="2" id="KW-1003">Cell membrane</keyword>
<organism evidence="9 10">
    <name type="scientific">Temperatibacter marinus</name>
    <dbReference type="NCBI Taxonomy" id="1456591"/>
    <lineage>
        <taxon>Bacteria</taxon>
        <taxon>Pseudomonadati</taxon>
        <taxon>Pseudomonadota</taxon>
        <taxon>Alphaproteobacteria</taxon>
        <taxon>Kordiimonadales</taxon>
        <taxon>Temperatibacteraceae</taxon>
        <taxon>Temperatibacter</taxon>
    </lineage>
</organism>
<keyword evidence="5 7" id="KW-0472">Membrane</keyword>
<evidence type="ECO:0000256" key="6">
    <source>
        <dbReference type="RuleBase" id="RU004057"/>
    </source>
</evidence>
<evidence type="ECO:0000259" key="8">
    <source>
        <dbReference type="Pfam" id="PF01618"/>
    </source>
</evidence>
<dbReference type="Pfam" id="PF01618">
    <property type="entry name" value="MotA_ExbB"/>
    <property type="match status" value="1"/>
</dbReference>
<evidence type="ECO:0000256" key="1">
    <source>
        <dbReference type="ARBA" id="ARBA00004651"/>
    </source>
</evidence>
<dbReference type="InterPro" id="IPR002898">
    <property type="entry name" value="MotA_ExbB_proton_chnl"/>
</dbReference>
<dbReference type="GO" id="GO:0017038">
    <property type="term" value="P:protein import"/>
    <property type="evidence" value="ECO:0007669"/>
    <property type="project" value="TreeGrafter"/>
</dbReference>
<evidence type="ECO:0000256" key="2">
    <source>
        <dbReference type="ARBA" id="ARBA00022475"/>
    </source>
</evidence>
<dbReference type="EMBL" id="CP123872">
    <property type="protein sequence ID" value="WND02883.1"/>
    <property type="molecule type" value="Genomic_DNA"/>
</dbReference>
<comment type="subcellular location">
    <subcellularLocation>
        <location evidence="1">Cell membrane</location>
        <topology evidence="1">Multi-pass membrane protein</topology>
    </subcellularLocation>
    <subcellularLocation>
        <location evidence="6">Membrane</location>
        <topology evidence="6">Multi-pass membrane protein</topology>
    </subcellularLocation>
</comment>
<accession>A0AA52EGT7</accession>
<dbReference type="InterPro" id="IPR050790">
    <property type="entry name" value="ExbB/TolQ_transport"/>
</dbReference>
<evidence type="ECO:0000256" key="5">
    <source>
        <dbReference type="ARBA" id="ARBA00023136"/>
    </source>
</evidence>
<dbReference type="KEGG" id="tmk:QGN29_00715"/>
<keyword evidence="6" id="KW-0653">Protein transport</keyword>
<proteinExistence type="inferred from homology"/>
<dbReference type="AlphaFoldDB" id="A0AA52EGT7"/>
<dbReference type="GO" id="GO:0005886">
    <property type="term" value="C:plasma membrane"/>
    <property type="evidence" value="ECO:0007669"/>
    <property type="project" value="UniProtKB-SubCell"/>
</dbReference>
<evidence type="ECO:0000313" key="10">
    <source>
        <dbReference type="Proteomes" id="UP001268683"/>
    </source>
</evidence>
<keyword evidence="4 7" id="KW-1133">Transmembrane helix</keyword>
<feature type="transmembrane region" description="Helical" evidence="7">
    <location>
        <begin position="137"/>
        <end position="156"/>
    </location>
</feature>
<reference evidence="9" key="1">
    <citation type="submission" date="2023-04" db="EMBL/GenBank/DDBJ databases">
        <title>Complete genome sequence of Temperatibacter marinus.</title>
        <authorList>
            <person name="Rong J.-C."/>
            <person name="Yi M.-L."/>
            <person name="Zhao Q."/>
        </authorList>
    </citation>
    <scope>NUCLEOTIDE SEQUENCE</scope>
    <source>
        <strain evidence="9">NBRC 110045</strain>
    </source>
</reference>
<evidence type="ECO:0000256" key="3">
    <source>
        <dbReference type="ARBA" id="ARBA00022692"/>
    </source>
</evidence>
<dbReference type="RefSeq" id="WP_310798722.1">
    <property type="nucleotide sequence ID" value="NZ_CP123872.1"/>
</dbReference>
<keyword evidence="6" id="KW-0813">Transport</keyword>
<feature type="transmembrane region" description="Helical" evidence="7">
    <location>
        <begin position="20"/>
        <end position="43"/>
    </location>
</feature>
<feature type="transmembrane region" description="Helical" evidence="7">
    <location>
        <begin position="94"/>
        <end position="117"/>
    </location>
</feature>
<evidence type="ECO:0000256" key="7">
    <source>
        <dbReference type="SAM" id="Phobius"/>
    </source>
</evidence>
<keyword evidence="3 7" id="KW-0812">Transmembrane</keyword>
<protein>
    <submittedName>
        <fullName evidence="9">MotA/TolQ/ExbB proton channel family protein</fullName>
    </submittedName>
</protein>
<comment type="similarity">
    <text evidence="6">Belongs to the exbB/tolQ family.</text>
</comment>